<dbReference type="EMBL" id="VTOW01000001">
    <property type="protein sequence ID" value="NKE70723.1"/>
    <property type="molecule type" value="Genomic_DNA"/>
</dbReference>
<evidence type="ECO:0000259" key="12">
    <source>
        <dbReference type="Pfam" id="PF07992"/>
    </source>
</evidence>
<proteinExistence type="inferred from homology"/>
<evidence type="ECO:0000313" key="13">
    <source>
        <dbReference type="EMBL" id="NKE70723.1"/>
    </source>
</evidence>
<dbReference type="PRINTS" id="PR00411">
    <property type="entry name" value="PNDRDTASEI"/>
</dbReference>
<evidence type="ECO:0000256" key="6">
    <source>
        <dbReference type="ARBA" id="ARBA00023157"/>
    </source>
</evidence>
<dbReference type="Pfam" id="PF07992">
    <property type="entry name" value="Pyr_redox_2"/>
    <property type="match status" value="1"/>
</dbReference>
<dbReference type="GO" id="GO:0003955">
    <property type="term" value="F:NAD(P)H dehydrogenase (quinone) activity"/>
    <property type="evidence" value="ECO:0007669"/>
    <property type="project" value="TreeGrafter"/>
</dbReference>
<keyword evidence="2 10" id="KW-0285">Flavoprotein</keyword>
<evidence type="ECO:0000256" key="9">
    <source>
        <dbReference type="PIRSR" id="PIRSR000350-4"/>
    </source>
</evidence>
<dbReference type="InterPro" id="IPR036188">
    <property type="entry name" value="FAD/NAD-bd_sf"/>
</dbReference>
<keyword evidence="7 10" id="KW-0676">Redox-active center</keyword>
<comment type="similarity">
    <text evidence="1 10">Belongs to the class-I pyridine nucleotide-disulfide oxidoreductase family.</text>
</comment>
<dbReference type="GO" id="GO:0016668">
    <property type="term" value="F:oxidoreductase activity, acting on a sulfur group of donors, NAD(P) as acceptor"/>
    <property type="evidence" value="ECO:0007669"/>
    <property type="project" value="InterPro"/>
</dbReference>
<comment type="caution">
    <text evidence="13">The sequence shown here is derived from an EMBL/GenBank/DDBJ whole genome shotgun (WGS) entry which is preliminary data.</text>
</comment>
<keyword evidence="8" id="KW-0520">NAD</keyword>
<dbReference type="InterPro" id="IPR012999">
    <property type="entry name" value="Pyr_OxRdtase_I_AS"/>
</dbReference>
<evidence type="ECO:0000256" key="1">
    <source>
        <dbReference type="ARBA" id="ARBA00007532"/>
    </source>
</evidence>
<dbReference type="Pfam" id="PF02852">
    <property type="entry name" value="Pyr_redox_dim"/>
    <property type="match status" value="1"/>
</dbReference>
<keyword evidence="14" id="KW-1185">Reference proteome</keyword>
<feature type="domain" description="FAD/NAD(P)-binding" evidence="12">
    <location>
        <begin position="5"/>
        <end position="323"/>
    </location>
</feature>
<dbReference type="SUPFAM" id="SSF55424">
    <property type="entry name" value="FAD/NAD-linked reductases, dimerisation (C-terminal) domain"/>
    <property type="match status" value="1"/>
</dbReference>
<evidence type="ECO:0000259" key="11">
    <source>
        <dbReference type="Pfam" id="PF02852"/>
    </source>
</evidence>
<dbReference type="SUPFAM" id="SSF51905">
    <property type="entry name" value="FAD/NAD(P)-binding domain"/>
    <property type="match status" value="1"/>
</dbReference>
<dbReference type="GO" id="GO:0050660">
    <property type="term" value="F:flavin adenine dinucleotide binding"/>
    <property type="evidence" value="ECO:0007669"/>
    <property type="project" value="TreeGrafter"/>
</dbReference>
<evidence type="ECO:0000256" key="7">
    <source>
        <dbReference type="ARBA" id="ARBA00023284"/>
    </source>
</evidence>
<feature type="binding site" evidence="8">
    <location>
        <position position="308"/>
    </location>
    <ligand>
        <name>FAD</name>
        <dbReference type="ChEBI" id="CHEBI:57692"/>
    </ligand>
</feature>
<dbReference type="PANTHER" id="PTHR43014:SF2">
    <property type="entry name" value="MERCURIC REDUCTASE"/>
    <property type="match status" value="1"/>
</dbReference>
<keyword evidence="4" id="KW-0521">NADP</keyword>
<dbReference type="InterPro" id="IPR023753">
    <property type="entry name" value="FAD/NAD-binding_dom"/>
</dbReference>
<dbReference type="Proteomes" id="UP000534783">
    <property type="component" value="Unassembled WGS sequence"/>
</dbReference>
<evidence type="ECO:0000256" key="4">
    <source>
        <dbReference type="ARBA" id="ARBA00022857"/>
    </source>
</evidence>
<feature type="binding site" evidence="8">
    <location>
        <position position="52"/>
    </location>
    <ligand>
        <name>FAD</name>
        <dbReference type="ChEBI" id="CHEBI:57692"/>
    </ligand>
</feature>
<dbReference type="PIRSF" id="PIRSF000350">
    <property type="entry name" value="Mercury_reductase_MerA"/>
    <property type="match status" value="1"/>
</dbReference>
<accession>A0A7X6DNY1</accession>
<evidence type="ECO:0000256" key="2">
    <source>
        <dbReference type="ARBA" id="ARBA00022630"/>
    </source>
</evidence>
<protein>
    <submittedName>
        <fullName evidence="13">Mercuric reductase</fullName>
    </submittedName>
</protein>
<keyword evidence="3 8" id="KW-0274">FAD</keyword>
<evidence type="ECO:0000256" key="3">
    <source>
        <dbReference type="ARBA" id="ARBA00022827"/>
    </source>
</evidence>
<keyword evidence="6" id="KW-1015">Disulfide bond</keyword>
<feature type="binding site" evidence="8">
    <location>
        <begin position="178"/>
        <end position="185"/>
    </location>
    <ligand>
        <name>NAD(+)</name>
        <dbReference type="ChEBI" id="CHEBI:57540"/>
    </ligand>
</feature>
<feature type="binding site" evidence="8">
    <location>
        <begin position="141"/>
        <end position="143"/>
    </location>
    <ligand>
        <name>FAD</name>
        <dbReference type="ChEBI" id="CHEBI:57692"/>
    </ligand>
</feature>
<evidence type="ECO:0000256" key="10">
    <source>
        <dbReference type="RuleBase" id="RU003691"/>
    </source>
</evidence>
<dbReference type="AlphaFoldDB" id="A0A7X6DNY1"/>
<dbReference type="InterPro" id="IPR004099">
    <property type="entry name" value="Pyr_nucl-diS_OxRdtase_dimer"/>
</dbReference>
<comment type="cofactor">
    <cofactor evidence="8">
        <name>FAD</name>
        <dbReference type="ChEBI" id="CHEBI:57692"/>
    </cofactor>
    <text evidence="8">Binds 1 FAD per subunit.</text>
</comment>
<reference evidence="13 14" key="1">
    <citation type="journal article" date="2020" name="Nature">
        <title>Bacterial chemolithoautotrophy via manganese oxidation.</title>
        <authorList>
            <person name="Yu H."/>
            <person name="Leadbetter J.R."/>
        </authorList>
    </citation>
    <scope>NUCLEOTIDE SEQUENCE [LARGE SCALE GENOMIC DNA]</scope>
    <source>
        <strain evidence="13 14">Mn-1</strain>
    </source>
</reference>
<keyword evidence="8" id="KW-0547">Nucleotide-binding</keyword>
<feature type="disulfide bond" description="Redox-active" evidence="9">
    <location>
        <begin position="43"/>
        <end position="48"/>
    </location>
</feature>
<evidence type="ECO:0000313" key="14">
    <source>
        <dbReference type="Proteomes" id="UP000534783"/>
    </source>
</evidence>
<name>A0A7X6DNY1_9BACT</name>
<dbReference type="FunFam" id="3.30.390.30:FF:000001">
    <property type="entry name" value="Dihydrolipoyl dehydrogenase"/>
    <property type="match status" value="1"/>
</dbReference>
<evidence type="ECO:0000256" key="5">
    <source>
        <dbReference type="ARBA" id="ARBA00023002"/>
    </source>
</evidence>
<feature type="domain" description="Pyridine nucleotide-disulphide oxidoreductase dimerisation" evidence="11">
    <location>
        <begin position="344"/>
        <end position="451"/>
    </location>
</feature>
<keyword evidence="5 10" id="KW-0560">Oxidoreductase</keyword>
<dbReference type="PANTHER" id="PTHR43014">
    <property type="entry name" value="MERCURIC REDUCTASE"/>
    <property type="match status" value="1"/>
</dbReference>
<feature type="binding site" evidence="8">
    <location>
        <position position="268"/>
    </location>
    <ligand>
        <name>NAD(+)</name>
        <dbReference type="ChEBI" id="CHEBI:57540"/>
    </ligand>
</feature>
<dbReference type="InterPro" id="IPR001100">
    <property type="entry name" value="Pyr_nuc-diS_OxRdtase"/>
</dbReference>
<evidence type="ECO:0000256" key="8">
    <source>
        <dbReference type="PIRSR" id="PIRSR000350-3"/>
    </source>
</evidence>
<feature type="binding site" evidence="8">
    <location>
        <position position="117"/>
    </location>
    <ligand>
        <name>FAD</name>
        <dbReference type="ChEBI" id="CHEBI:57692"/>
    </ligand>
</feature>
<dbReference type="Gene3D" id="3.30.390.30">
    <property type="match status" value="1"/>
</dbReference>
<dbReference type="InterPro" id="IPR016156">
    <property type="entry name" value="FAD/NAD-linked_Rdtase_dimer_sf"/>
</dbReference>
<dbReference type="Gene3D" id="3.50.50.60">
    <property type="entry name" value="FAD/NAD(P)-binding domain"/>
    <property type="match status" value="2"/>
</dbReference>
<feature type="binding site" evidence="8">
    <location>
        <position position="201"/>
    </location>
    <ligand>
        <name>NAD(+)</name>
        <dbReference type="ChEBI" id="CHEBI:57540"/>
    </ligand>
</feature>
<organism evidence="13 14">
    <name type="scientific">Candidatus Manganitrophus noduliformans</name>
    <dbReference type="NCBI Taxonomy" id="2606439"/>
    <lineage>
        <taxon>Bacteria</taxon>
        <taxon>Pseudomonadati</taxon>
        <taxon>Nitrospirota</taxon>
        <taxon>Nitrospiria</taxon>
        <taxon>Candidatus Troglogloeales</taxon>
        <taxon>Candidatus Manganitrophaceae</taxon>
        <taxon>Candidatus Manganitrophus</taxon>
    </lineage>
</organism>
<gene>
    <name evidence="13" type="ORF">MNODULE_08230</name>
</gene>
<dbReference type="PRINTS" id="PR00368">
    <property type="entry name" value="FADPNR"/>
</dbReference>
<dbReference type="PROSITE" id="PS00076">
    <property type="entry name" value="PYRIDINE_REDOX_1"/>
    <property type="match status" value="1"/>
</dbReference>
<sequence length="475" mass="52115">MSDPFDIVIIGGGAGGLVVASGAAQFGARVALVEKERGLGGDCLYYGCVPTKTLVHSARVLSLIRRSEEFGLGRMVPPEESFTGAMERMRRMVARIGEHDDPKRFEAMGIRLFFGEGRFVDPKTFEVAGRRIAGRRFVLATGSRPGVPPIPGLIEAGFLTNVTALALKQRPEAMAIIGGGPVGLEFAQIFHRLGVRITVIEKADHLLPNEDQEISEALEAIFRKEGIDFLTGASVQEVRREGNQKVLLVGGKEGIRKMAAEEILVAVGRAPNVEGLGLDAAGVVYDRQGVKVDATLRTTARHIWACGDLVGPYQFTHMAEYQGGIVVSNALFPFVRRKVDYRVVPRVTFTDPEVARVGLTEAEAREKAGLVHVYRFPFKQVDRAIIEGEEAGFIKLIADRRLRIVGAHLIGPSAGDLLHEYVLAMKADLKITSLSTTIHVYPTLSQGVKKAADQYFREKLFTGWFPKLARWLIRF</sequence>